<protein>
    <submittedName>
        <fullName evidence="1">Uncharacterized protein</fullName>
    </submittedName>
</protein>
<evidence type="ECO:0000313" key="1">
    <source>
        <dbReference type="EMBL" id="MXO67027.1"/>
    </source>
</evidence>
<dbReference type="Proteomes" id="UP000438476">
    <property type="component" value="Unassembled WGS sequence"/>
</dbReference>
<accession>A0A6I4T8C1</accession>
<sequence length="361" mass="40322">MFAQLDFATRDDPEWGQYVPTTFRNYTYVTQTQQALKEGRSQDAFQHAQDLVSARPIPAESLSALAISADLVARPGLAQQAVWHAAERGWRDRLSQFALLQVAAQGEDWPVAAQRSEALWRRSVPLETLIPWLELQIAVPAARDALMDRLAGAPDYRDFLILRSGNKLSSPAYVTLIQAVGKRKLAVDCAGLGQAANRLRHDGEFSAARQVWDRGPCRDAGPHSDSSARFLASDKAHGPFAWTYPKSSGVNRIFTTDAKQPVMNVRNYDPLPRLAARRWMMQPAGRYSVALESEDGAGAPEMRLYCYDMSGEQVRSAHFRQQLSGTAHPVTLGQDCPAQRIDLYLPRGDWRNMDLRFEPSI</sequence>
<organism evidence="1 2">
    <name type="scientific">Altericroceibacterium endophyticum</name>
    <dbReference type="NCBI Taxonomy" id="1808508"/>
    <lineage>
        <taxon>Bacteria</taxon>
        <taxon>Pseudomonadati</taxon>
        <taxon>Pseudomonadota</taxon>
        <taxon>Alphaproteobacteria</taxon>
        <taxon>Sphingomonadales</taxon>
        <taxon>Erythrobacteraceae</taxon>
        <taxon>Altericroceibacterium</taxon>
    </lineage>
</organism>
<dbReference type="EMBL" id="WTYT01000006">
    <property type="protein sequence ID" value="MXO67027.1"/>
    <property type="molecule type" value="Genomic_DNA"/>
</dbReference>
<dbReference type="RefSeq" id="WP_160737440.1">
    <property type="nucleotide sequence ID" value="NZ_WTYT01000006.1"/>
</dbReference>
<comment type="caution">
    <text evidence="1">The sequence shown here is derived from an EMBL/GenBank/DDBJ whole genome shotgun (WGS) entry which is preliminary data.</text>
</comment>
<gene>
    <name evidence="1" type="ORF">GRI91_14775</name>
</gene>
<dbReference type="AlphaFoldDB" id="A0A6I4T8C1"/>
<dbReference type="OrthoDB" id="7505978at2"/>
<reference evidence="1 2" key="1">
    <citation type="submission" date="2019-12" db="EMBL/GenBank/DDBJ databases">
        <title>Genomic-based taxomic classification of the family Erythrobacteraceae.</title>
        <authorList>
            <person name="Xu L."/>
        </authorList>
    </citation>
    <scope>NUCLEOTIDE SEQUENCE [LARGE SCALE GENOMIC DNA]</scope>
    <source>
        <strain evidence="1 2">LMG 29518</strain>
    </source>
</reference>
<evidence type="ECO:0000313" key="2">
    <source>
        <dbReference type="Proteomes" id="UP000438476"/>
    </source>
</evidence>
<keyword evidence="2" id="KW-1185">Reference proteome</keyword>
<proteinExistence type="predicted"/>
<name>A0A6I4T8C1_9SPHN</name>